<feature type="domain" description="C-type lectin" evidence="3">
    <location>
        <begin position="66"/>
        <end position="180"/>
    </location>
</feature>
<dbReference type="PROSITE" id="PS00615">
    <property type="entry name" value="C_TYPE_LECTIN_1"/>
    <property type="match status" value="1"/>
</dbReference>
<dbReference type="InterPro" id="IPR050111">
    <property type="entry name" value="C-type_lectin/snaclec_domain"/>
</dbReference>
<sequence>MSDEVPCLSVKKRCTSNSTPISLSKTTASTIRIMLGLLVILIVGGFAVADPIKRSTGGITACIPEYQVLTDKMTWDDAKAACESSASWKLAEIRSQAQQDAIKAILPAGDDHYWIGVKDVVGDNKNYEYATGGSVIYTDWSSNEPNNYKGTAEDCVELRGNHDYEWNDIPCSNKIAAVCEFKRIPEYLILTDKITWQDAKAECELQCGRLAEICSQAEQDAVTDFLPEGEDNYWIGVSDVVGDKENFEYVTGGPVIYTGWLPHEPNNHNDHVEDCVELR</sequence>
<dbReference type="Proteomes" id="UP000694865">
    <property type="component" value="Unplaced"/>
</dbReference>
<reference evidence="5" key="1">
    <citation type="submission" date="2025-08" db="UniProtKB">
        <authorList>
            <consortium name="RefSeq"/>
        </authorList>
    </citation>
    <scope>IDENTIFICATION</scope>
    <source>
        <tissue evidence="5">Testes</tissue>
    </source>
</reference>
<keyword evidence="2" id="KW-1133">Transmembrane helix</keyword>
<dbReference type="PROSITE" id="PS50041">
    <property type="entry name" value="C_TYPE_LECTIN_2"/>
    <property type="match status" value="2"/>
</dbReference>
<organism evidence="4 5">
    <name type="scientific">Saccoglossus kowalevskii</name>
    <name type="common">Acorn worm</name>
    <dbReference type="NCBI Taxonomy" id="10224"/>
    <lineage>
        <taxon>Eukaryota</taxon>
        <taxon>Metazoa</taxon>
        <taxon>Hemichordata</taxon>
        <taxon>Enteropneusta</taxon>
        <taxon>Harrimaniidae</taxon>
        <taxon>Saccoglossus</taxon>
    </lineage>
</organism>
<dbReference type="InterPro" id="IPR018378">
    <property type="entry name" value="C-type_lectin_CS"/>
</dbReference>
<keyword evidence="2" id="KW-0472">Membrane</keyword>
<evidence type="ECO:0000256" key="2">
    <source>
        <dbReference type="SAM" id="Phobius"/>
    </source>
</evidence>
<evidence type="ECO:0000313" key="5">
    <source>
        <dbReference type="RefSeq" id="XP_006824446.1"/>
    </source>
</evidence>
<keyword evidence="4" id="KW-1185">Reference proteome</keyword>
<dbReference type="CDD" id="cd00037">
    <property type="entry name" value="CLECT"/>
    <property type="match status" value="2"/>
</dbReference>
<protein>
    <submittedName>
        <fullName evidence="5">C-type mannose receptor 2-like</fullName>
    </submittedName>
</protein>
<dbReference type="PANTHER" id="PTHR22803">
    <property type="entry name" value="MANNOSE, PHOSPHOLIPASE, LECTIN RECEPTOR RELATED"/>
    <property type="match status" value="1"/>
</dbReference>
<keyword evidence="2" id="KW-0812">Transmembrane</keyword>
<proteinExistence type="predicted"/>
<dbReference type="SUPFAM" id="SSF56436">
    <property type="entry name" value="C-type lectin-like"/>
    <property type="match status" value="2"/>
</dbReference>
<dbReference type="SMART" id="SM00034">
    <property type="entry name" value="CLECT"/>
    <property type="match status" value="2"/>
</dbReference>
<feature type="domain" description="C-type lectin" evidence="3">
    <location>
        <begin position="187"/>
        <end position="279"/>
    </location>
</feature>
<dbReference type="Gene3D" id="3.10.100.10">
    <property type="entry name" value="Mannose-Binding Protein A, subunit A"/>
    <property type="match status" value="2"/>
</dbReference>
<dbReference type="InterPro" id="IPR016187">
    <property type="entry name" value="CTDL_fold"/>
</dbReference>
<dbReference type="RefSeq" id="XP_006824446.1">
    <property type="nucleotide sequence ID" value="XM_006824383.1"/>
</dbReference>
<name>A0ABM0MWQ5_SACKO</name>
<evidence type="ECO:0000256" key="1">
    <source>
        <dbReference type="ARBA" id="ARBA00023157"/>
    </source>
</evidence>
<accession>A0ABM0MWQ5</accession>
<evidence type="ECO:0000259" key="3">
    <source>
        <dbReference type="PROSITE" id="PS50041"/>
    </source>
</evidence>
<dbReference type="PRINTS" id="PR01504">
    <property type="entry name" value="PNCREATITSAP"/>
</dbReference>
<feature type="transmembrane region" description="Helical" evidence="2">
    <location>
        <begin position="30"/>
        <end position="49"/>
    </location>
</feature>
<dbReference type="InterPro" id="IPR001304">
    <property type="entry name" value="C-type_lectin-like"/>
</dbReference>
<keyword evidence="1" id="KW-1015">Disulfide bond</keyword>
<dbReference type="Pfam" id="PF00059">
    <property type="entry name" value="Lectin_C"/>
    <property type="match status" value="2"/>
</dbReference>
<evidence type="ECO:0000313" key="4">
    <source>
        <dbReference type="Proteomes" id="UP000694865"/>
    </source>
</evidence>
<dbReference type="GeneID" id="102800688"/>
<gene>
    <name evidence="5" type="primary">LOC102800688</name>
</gene>
<dbReference type="InterPro" id="IPR016186">
    <property type="entry name" value="C-type_lectin-like/link_sf"/>
</dbReference>